<dbReference type="InterPro" id="IPR006710">
    <property type="entry name" value="Glyco_hydro_43"/>
</dbReference>
<evidence type="ECO:0000256" key="3">
    <source>
        <dbReference type="ARBA" id="ARBA00022801"/>
    </source>
</evidence>
<dbReference type="PANTHER" id="PTHR43301">
    <property type="entry name" value="ARABINAN ENDO-1,5-ALPHA-L-ARABINOSIDASE"/>
    <property type="match status" value="1"/>
</dbReference>
<reference evidence="9 10" key="1">
    <citation type="submission" date="2016-10" db="EMBL/GenBank/DDBJ databases">
        <authorList>
            <person name="de Groot N.N."/>
        </authorList>
    </citation>
    <scope>NUCLEOTIDE SEQUENCE [LARGE SCALE GENOMIC DNA]</scope>
    <source>
        <strain evidence="9 10">CGMCC 1.7031</strain>
    </source>
</reference>
<dbReference type="Pfam" id="PF04616">
    <property type="entry name" value="Glyco_hydro_43"/>
    <property type="match status" value="1"/>
</dbReference>
<feature type="site" description="Important for substrate recognition" evidence="7">
    <location>
        <position position="293"/>
    </location>
</feature>
<feature type="active site" description="Proton acceptor" evidence="6">
    <location>
        <position position="39"/>
    </location>
</feature>
<feature type="signal peptide" evidence="8">
    <location>
        <begin position="1"/>
        <end position="17"/>
    </location>
</feature>
<name>A0A1G5DWX1_9FLAO</name>
<keyword evidence="8" id="KW-0732">Signal</keyword>
<dbReference type="GO" id="GO:0031222">
    <property type="term" value="P:arabinan catabolic process"/>
    <property type="evidence" value="ECO:0007669"/>
    <property type="project" value="UniProtKB-UniPathway"/>
</dbReference>
<dbReference type="PANTHER" id="PTHR43301:SF3">
    <property type="entry name" value="ARABINAN ENDO-1,5-ALPHA-L-ARABINOSIDASE A-RELATED"/>
    <property type="match status" value="1"/>
</dbReference>
<evidence type="ECO:0000256" key="8">
    <source>
        <dbReference type="SAM" id="SignalP"/>
    </source>
</evidence>
<dbReference type="STRING" id="490189.SAMN02927903_00863"/>
<dbReference type="EMBL" id="FMVF01000004">
    <property type="protein sequence ID" value="SCY19155.1"/>
    <property type="molecule type" value="Genomic_DNA"/>
</dbReference>
<evidence type="ECO:0000313" key="10">
    <source>
        <dbReference type="Proteomes" id="UP000199354"/>
    </source>
</evidence>
<feature type="site" description="Important for catalytic activity, responsible for pKa modulation of the active site Glu and correct orientation of both the proton donor and substrate" evidence="7">
    <location>
        <position position="160"/>
    </location>
</feature>
<dbReference type="PIRSF" id="PIRSF026534">
    <property type="entry name" value="Endo_alpha-L-arabinosidase"/>
    <property type="match status" value="1"/>
</dbReference>
<evidence type="ECO:0000256" key="5">
    <source>
        <dbReference type="PIRNR" id="PIRNR026534"/>
    </source>
</evidence>
<proteinExistence type="inferred from homology"/>
<dbReference type="InterPro" id="IPR016840">
    <property type="entry name" value="Glyco_hydro_43_endo_a_Ara-ase"/>
</dbReference>
<evidence type="ECO:0000313" key="9">
    <source>
        <dbReference type="EMBL" id="SCY19155.1"/>
    </source>
</evidence>
<evidence type="ECO:0000256" key="6">
    <source>
        <dbReference type="PIRSR" id="PIRSR026534-1"/>
    </source>
</evidence>
<organism evidence="9 10">
    <name type="scientific">Flavobacterium caeni</name>
    <dbReference type="NCBI Taxonomy" id="490189"/>
    <lineage>
        <taxon>Bacteria</taxon>
        <taxon>Pseudomonadati</taxon>
        <taxon>Bacteroidota</taxon>
        <taxon>Flavobacteriia</taxon>
        <taxon>Flavobacteriales</taxon>
        <taxon>Flavobacteriaceae</taxon>
        <taxon>Flavobacterium</taxon>
    </lineage>
</organism>
<keyword evidence="4 5" id="KW-0326">Glycosidase</keyword>
<dbReference type="SUPFAM" id="SSF75005">
    <property type="entry name" value="Arabinanase/levansucrase/invertase"/>
    <property type="match status" value="1"/>
</dbReference>
<dbReference type="Proteomes" id="UP000199354">
    <property type="component" value="Unassembled WGS sequence"/>
</dbReference>
<dbReference type="RefSeq" id="WP_244503413.1">
    <property type="nucleotide sequence ID" value="NZ_FMVF01000004.1"/>
</dbReference>
<keyword evidence="3 5" id="KW-0378">Hydrolase</keyword>
<evidence type="ECO:0000256" key="2">
    <source>
        <dbReference type="ARBA" id="ARBA00009865"/>
    </source>
</evidence>
<dbReference type="InterPro" id="IPR023296">
    <property type="entry name" value="Glyco_hydro_beta-prop_sf"/>
</dbReference>
<dbReference type="GO" id="GO:0046558">
    <property type="term" value="F:arabinan endo-1,5-alpha-L-arabinosidase activity"/>
    <property type="evidence" value="ECO:0007669"/>
    <property type="project" value="InterPro"/>
</dbReference>
<feature type="chain" id="PRO_5011602538" evidence="8">
    <location>
        <begin position="18"/>
        <end position="337"/>
    </location>
</feature>
<keyword evidence="10" id="KW-1185">Reference proteome</keyword>
<gene>
    <name evidence="9" type="ORF">SAMN02927903_00863</name>
</gene>
<comment type="similarity">
    <text evidence="2 5">Belongs to the glycosyl hydrolase 43 family.</text>
</comment>
<accession>A0A1G5DWX1</accession>
<dbReference type="InterPro" id="IPR050727">
    <property type="entry name" value="GH43_arabinanases"/>
</dbReference>
<protein>
    <submittedName>
        <fullName evidence="9">Arabinan endo-1,5-alpha-L-arabinosidase</fullName>
    </submittedName>
</protein>
<sequence>MRSYFLLVCLAVQSLMAQEPLPVVKPPLVFNPKNPHVHDPVMIKEKGVYYVFGTGKGISKLYSKDLKTWTEGKPVFDKVPEWTKTALPGFDGDIWAPDIIFHQGQFHLFYACNATPGKPNAAIGHATTPTLDPKDPRFKWTDHGKIIQSILGRDTWQAIDGTVFIDNGTAWLIFGSFWDGIKAVKLTPDLMQLKWPEEWHTIARRPSQQKPYNYGLEDSQIEGAFVYKHGDYYYLFASFDMCCRGINSNYHVVVGRSKSITGPYLDKAGYDMIDGNGTDFAIGDGKQYAALGHNSVYRIDGKDLFVAHAYSIPDDGDSKLVVWELEWDAQGWPILKR</sequence>
<feature type="active site" description="Proton donor" evidence="6">
    <location>
        <position position="222"/>
    </location>
</feature>
<comment type="pathway">
    <text evidence="1 5">Glycan metabolism; L-arabinan degradation.</text>
</comment>
<dbReference type="UniPathway" id="UPA00667"/>
<evidence type="ECO:0000256" key="1">
    <source>
        <dbReference type="ARBA" id="ARBA00004834"/>
    </source>
</evidence>
<evidence type="ECO:0000256" key="4">
    <source>
        <dbReference type="ARBA" id="ARBA00023295"/>
    </source>
</evidence>
<dbReference type="AlphaFoldDB" id="A0A1G5DWX1"/>
<dbReference type="Gene3D" id="2.115.10.20">
    <property type="entry name" value="Glycosyl hydrolase domain, family 43"/>
    <property type="match status" value="1"/>
</dbReference>
<evidence type="ECO:0000256" key="7">
    <source>
        <dbReference type="PIRSR" id="PIRSR026534-3"/>
    </source>
</evidence>